<dbReference type="SUPFAM" id="SSF50242">
    <property type="entry name" value="TIMP-like"/>
    <property type="match status" value="1"/>
</dbReference>
<keyword evidence="3" id="KW-0812">Transmembrane</keyword>
<dbReference type="InterPro" id="IPR008993">
    <property type="entry name" value="TIMP-like_OB-fold"/>
</dbReference>
<sequence length="191" mass="21140">MHKRFVWLCAMFVWGASLLAFPGHTVACSCIEPLPPQKALADSAAVFTGKVIEVKGKSIGMEDLSVRVAVDTVWKGQKRQEIWIKTPPQEGMCRFDFQPDQEYLIYAKSNQGGLYTNLCFRTKRLADAGGDLQALGKGTKVAHPEKAKSPGPLTQAERRSDGFLWSAGGIAVGFALLFFLWYRLKRNGKSD</sequence>
<proteinExistence type="predicted"/>
<keyword evidence="6" id="KW-1185">Reference proteome</keyword>
<dbReference type="InterPro" id="IPR001820">
    <property type="entry name" value="TIMP"/>
</dbReference>
<evidence type="ECO:0000256" key="3">
    <source>
        <dbReference type="SAM" id="Phobius"/>
    </source>
</evidence>
<dbReference type="PROSITE" id="PS51257">
    <property type="entry name" value="PROKAR_LIPOPROTEIN"/>
    <property type="match status" value="1"/>
</dbReference>
<dbReference type="EMBL" id="JBHTBW010000020">
    <property type="protein sequence ID" value="MFC7441154.1"/>
    <property type="molecule type" value="Genomic_DNA"/>
</dbReference>
<reference evidence="6" key="1">
    <citation type="journal article" date="2019" name="Int. J. Syst. Evol. Microbiol.">
        <title>The Global Catalogue of Microorganisms (GCM) 10K type strain sequencing project: providing services to taxonomists for standard genome sequencing and annotation.</title>
        <authorList>
            <consortium name="The Broad Institute Genomics Platform"/>
            <consortium name="The Broad Institute Genome Sequencing Center for Infectious Disease"/>
            <person name="Wu L."/>
            <person name="Ma J."/>
        </authorList>
    </citation>
    <scope>NUCLEOTIDE SEQUENCE [LARGE SCALE GENOMIC DNA]</scope>
    <source>
        <strain evidence="6">CGMCC 1.12942</strain>
    </source>
</reference>
<dbReference type="Proteomes" id="UP001596500">
    <property type="component" value="Unassembled WGS sequence"/>
</dbReference>
<evidence type="ECO:0000256" key="2">
    <source>
        <dbReference type="ARBA" id="ARBA00022525"/>
    </source>
</evidence>
<keyword evidence="4" id="KW-0732">Signal</keyword>
<name>A0ABW2RJF6_9BACL</name>
<protein>
    <recommendedName>
        <fullName evidence="7">CbiN domain protein</fullName>
    </recommendedName>
</protein>
<comment type="subcellular location">
    <subcellularLocation>
        <location evidence="1">Secreted</location>
    </subcellularLocation>
</comment>
<evidence type="ECO:0000313" key="6">
    <source>
        <dbReference type="Proteomes" id="UP001596500"/>
    </source>
</evidence>
<feature type="signal peptide" evidence="4">
    <location>
        <begin position="1"/>
        <end position="22"/>
    </location>
</feature>
<evidence type="ECO:0008006" key="7">
    <source>
        <dbReference type="Google" id="ProtNLM"/>
    </source>
</evidence>
<keyword evidence="2" id="KW-0964">Secreted</keyword>
<gene>
    <name evidence="5" type="ORF">ACFQNG_08295</name>
</gene>
<accession>A0ABW2RJF6</accession>
<organism evidence="5 6">
    <name type="scientific">Laceyella putida</name>
    <dbReference type="NCBI Taxonomy" id="110101"/>
    <lineage>
        <taxon>Bacteria</taxon>
        <taxon>Bacillati</taxon>
        <taxon>Bacillota</taxon>
        <taxon>Bacilli</taxon>
        <taxon>Bacillales</taxon>
        <taxon>Thermoactinomycetaceae</taxon>
        <taxon>Laceyella</taxon>
    </lineage>
</organism>
<dbReference type="PANTHER" id="PTHR11844:SF25">
    <property type="entry name" value="NTR DOMAIN-CONTAINING PROTEIN"/>
    <property type="match status" value="1"/>
</dbReference>
<keyword evidence="3" id="KW-1133">Transmembrane helix</keyword>
<evidence type="ECO:0000313" key="5">
    <source>
        <dbReference type="EMBL" id="MFC7441154.1"/>
    </source>
</evidence>
<comment type="caution">
    <text evidence="5">The sequence shown here is derived from an EMBL/GenBank/DDBJ whole genome shotgun (WGS) entry which is preliminary data.</text>
</comment>
<dbReference type="PANTHER" id="PTHR11844">
    <property type="entry name" value="METALLOPROTEASE INHIBITOR"/>
    <property type="match status" value="1"/>
</dbReference>
<feature type="transmembrane region" description="Helical" evidence="3">
    <location>
        <begin position="162"/>
        <end position="182"/>
    </location>
</feature>
<dbReference type="Pfam" id="PF00965">
    <property type="entry name" value="TIMP"/>
    <property type="match status" value="1"/>
</dbReference>
<feature type="chain" id="PRO_5046675440" description="CbiN domain protein" evidence="4">
    <location>
        <begin position="23"/>
        <end position="191"/>
    </location>
</feature>
<keyword evidence="3" id="KW-0472">Membrane</keyword>
<dbReference type="Gene3D" id="2.40.50.120">
    <property type="match status" value="1"/>
</dbReference>
<evidence type="ECO:0000256" key="4">
    <source>
        <dbReference type="SAM" id="SignalP"/>
    </source>
</evidence>
<evidence type="ECO:0000256" key="1">
    <source>
        <dbReference type="ARBA" id="ARBA00004613"/>
    </source>
</evidence>
<dbReference type="RefSeq" id="WP_379864445.1">
    <property type="nucleotide sequence ID" value="NZ_JBHTBW010000020.1"/>
</dbReference>